<dbReference type="Pfam" id="PF22879">
    <property type="entry name" value="AIPR_N"/>
    <property type="match status" value="1"/>
</dbReference>
<reference evidence="3 4" key="1">
    <citation type="journal article" date="2020" name="Nature">
        <title>Bacterial chemolithoautotrophy via manganese oxidation.</title>
        <authorList>
            <person name="Yu H."/>
            <person name="Leadbetter J.R."/>
        </authorList>
    </citation>
    <scope>NUCLEOTIDE SEQUENCE [LARGE SCALE GENOMIC DNA]</scope>
    <source>
        <strain evidence="3 4">Mn-1</strain>
    </source>
</reference>
<protein>
    <submittedName>
        <fullName evidence="3">AIPR family protein</fullName>
    </submittedName>
</protein>
<dbReference type="InterPro" id="IPR018891">
    <property type="entry name" value="AIPR_C"/>
</dbReference>
<dbReference type="Proteomes" id="UP000534783">
    <property type="component" value="Unassembled WGS sequence"/>
</dbReference>
<organism evidence="3 4">
    <name type="scientific">Candidatus Manganitrophus noduliformans</name>
    <dbReference type="NCBI Taxonomy" id="2606439"/>
    <lineage>
        <taxon>Bacteria</taxon>
        <taxon>Pseudomonadati</taxon>
        <taxon>Nitrospirota</taxon>
        <taxon>Nitrospiria</taxon>
        <taxon>Candidatus Troglogloeales</taxon>
        <taxon>Candidatus Manganitrophaceae</taxon>
        <taxon>Candidatus Manganitrophus</taxon>
    </lineage>
</organism>
<evidence type="ECO:0000313" key="3">
    <source>
        <dbReference type="EMBL" id="NKE71339.1"/>
    </source>
</evidence>
<feature type="domain" description="Abortive phage infection protein C-terminal" evidence="1">
    <location>
        <begin position="236"/>
        <end position="552"/>
    </location>
</feature>
<dbReference type="EMBL" id="VTOW01000002">
    <property type="protein sequence ID" value="NKE71339.1"/>
    <property type="molecule type" value="Genomic_DNA"/>
</dbReference>
<dbReference type="AlphaFoldDB" id="A0A7X6DQB2"/>
<evidence type="ECO:0000259" key="2">
    <source>
        <dbReference type="Pfam" id="PF22879"/>
    </source>
</evidence>
<keyword evidence="4" id="KW-1185">Reference proteome</keyword>
<dbReference type="InterPro" id="IPR055101">
    <property type="entry name" value="AIPR_N"/>
</dbReference>
<dbReference type="RefSeq" id="WP_168059882.1">
    <property type="nucleotide sequence ID" value="NZ_VTOW01000002.1"/>
</dbReference>
<accession>A0A7X6DQB2</accession>
<evidence type="ECO:0000313" key="4">
    <source>
        <dbReference type="Proteomes" id="UP000534783"/>
    </source>
</evidence>
<comment type="caution">
    <text evidence="3">The sequence shown here is derived from an EMBL/GenBank/DDBJ whole genome shotgun (WGS) entry which is preliminary data.</text>
</comment>
<gene>
    <name evidence="3" type="ORF">MNODULE_11375</name>
</gene>
<proteinExistence type="predicted"/>
<sequence length="682" mass="78232">MNIDEFAEEFRQEVLSRCNDEESGHFREDKFTEVMIEYLIRADEVDDGEVCYYKHNARGEKLNGVNFSSDGECVDLFVSCYHGIVPPKSVPNSEVNDHFRWIRRFFEASLGGTHRHLEESSPVFSVAQQIHAQREEITRARFFLLTDGIVRKAEVQSSTVNGIEVRNFLWDLEKLRRFITSRMQREVIEIDFATDFGASVPCLEAPGTKGEYRTFLVFFPGTLLAELYGEFGPRLLEKNVRSFLQAKGKINKGIRKTILEEPQNFLAYNNGISATVEKVKIDLPAKGPPMLRWARDFQIVNGGQTTASIYHAFKRDGADLLNLVIQAKLTVLNDPNKVEIYVPQISRYANSQNKVNAADFSANHPYHVKLEESSRRLWAPSVTGTERQTHWYYERARGSYLDDKSREGTPARMRAFEILNPLRQKFTKTDLAKYENTWSQYPYLVCLGAEKNFIKFTEMFIDRGYPVVDEDYFHHLVAKAILFKTAEKLVGAQGYGGFRANIVTYTLAWLSHHTAQRVDLEKVWKEQKLSESLCEAIVTVSKTANEHIVNPPPQRRNPGEWSKRQDCWETFRSTAIIIPFGLEHELVDTGRPDYRHGLKDRDDASGYTSETQKEISLVKQVPAETWLKMSRWAKETDNLAPWQRGLAFSLGKVVGSGNSPTPKQAHQGLKILEESQRRGFKM</sequence>
<feature type="domain" description="Abortive infection phage resistance protein N-terminal" evidence="2">
    <location>
        <begin position="31"/>
        <end position="177"/>
    </location>
</feature>
<name>A0A7X6DQB2_9BACT</name>
<dbReference type="Pfam" id="PF10592">
    <property type="entry name" value="AIPR"/>
    <property type="match status" value="1"/>
</dbReference>
<evidence type="ECO:0000259" key="1">
    <source>
        <dbReference type="Pfam" id="PF10592"/>
    </source>
</evidence>